<feature type="domain" description="Amidase" evidence="1">
    <location>
        <begin position="19"/>
        <end position="110"/>
    </location>
</feature>
<dbReference type="EMBL" id="UZAH01000402">
    <property type="protein sequence ID" value="VDO18926.1"/>
    <property type="molecule type" value="Genomic_DNA"/>
</dbReference>
<evidence type="ECO:0000313" key="2">
    <source>
        <dbReference type="EMBL" id="VDO18926.1"/>
    </source>
</evidence>
<dbReference type="InterPro" id="IPR036928">
    <property type="entry name" value="AS_sf"/>
</dbReference>
<dbReference type="PANTHER" id="PTHR45847:SF11">
    <property type="entry name" value="AMIDASE DOMAIN-CONTAINING PROTEIN"/>
    <property type="match status" value="1"/>
</dbReference>
<accession>A0A183F303</accession>
<dbReference type="GO" id="GO:0004040">
    <property type="term" value="F:amidase activity"/>
    <property type="evidence" value="ECO:0007669"/>
    <property type="project" value="TreeGrafter"/>
</dbReference>
<dbReference type="SUPFAM" id="SSF75304">
    <property type="entry name" value="Amidase signature (AS) enzymes"/>
    <property type="match status" value="1"/>
</dbReference>
<dbReference type="OrthoDB" id="6428749at2759"/>
<dbReference type="Proteomes" id="UP000050761">
    <property type="component" value="Unassembled WGS sequence"/>
</dbReference>
<gene>
    <name evidence="2" type="ORF">HPBE_LOCUS544</name>
</gene>
<dbReference type="InterPro" id="IPR023631">
    <property type="entry name" value="Amidase_dom"/>
</dbReference>
<evidence type="ECO:0000313" key="3">
    <source>
        <dbReference type="Proteomes" id="UP000050761"/>
    </source>
</evidence>
<dbReference type="InterPro" id="IPR052096">
    <property type="entry name" value="Endocannabinoid_amidase"/>
</dbReference>
<protein>
    <submittedName>
        <fullName evidence="4">Amidase domain-containing protein</fullName>
    </submittedName>
</protein>
<evidence type="ECO:0000259" key="1">
    <source>
        <dbReference type="Pfam" id="PF01425"/>
    </source>
</evidence>
<dbReference type="GO" id="GO:0017064">
    <property type="term" value="F:fatty acid amide hydrolase activity"/>
    <property type="evidence" value="ECO:0007669"/>
    <property type="project" value="TreeGrafter"/>
</dbReference>
<sequence>MISLAGTENLQSGAVSCVDVLRTYQWKAIRAHEATNCVVMFVKEAEQWASDWDAKALEKDFVKPTFFGIPISLKECVPLEGYDQTRGFAQDVNSPTKIDSVLVKQIKKLGTTNNPLDKERTPGGSSGGESAMIAAGGSIIGRDFRVCCFGLCIVLRKMKEKLRFAYNRIGGTTTFR</sequence>
<dbReference type="PANTHER" id="PTHR45847">
    <property type="entry name" value="FATTY ACID AMIDE HYDROLASE"/>
    <property type="match status" value="1"/>
</dbReference>
<organism evidence="3 4">
    <name type="scientific">Heligmosomoides polygyrus</name>
    <name type="common">Parasitic roundworm</name>
    <dbReference type="NCBI Taxonomy" id="6339"/>
    <lineage>
        <taxon>Eukaryota</taxon>
        <taxon>Metazoa</taxon>
        <taxon>Ecdysozoa</taxon>
        <taxon>Nematoda</taxon>
        <taxon>Chromadorea</taxon>
        <taxon>Rhabditida</taxon>
        <taxon>Rhabditina</taxon>
        <taxon>Rhabditomorpha</taxon>
        <taxon>Strongyloidea</taxon>
        <taxon>Heligmosomidae</taxon>
        <taxon>Heligmosomoides</taxon>
    </lineage>
</organism>
<name>A0A183F303_HELPZ</name>
<dbReference type="AlphaFoldDB" id="A0A183F303"/>
<proteinExistence type="predicted"/>
<evidence type="ECO:0000313" key="4">
    <source>
        <dbReference type="WBParaSite" id="HPBE_0000054301-mRNA-1"/>
    </source>
</evidence>
<accession>A0A3P7TCM4</accession>
<dbReference type="Gene3D" id="3.90.1300.10">
    <property type="entry name" value="Amidase signature (AS) domain"/>
    <property type="match status" value="2"/>
</dbReference>
<dbReference type="Pfam" id="PF01425">
    <property type="entry name" value="Amidase"/>
    <property type="match status" value="1"/>
</dbReference>
<reference evidence="4" key="2">
    <citation type="submission" date="2019-09" db="UniProtKB">
        <authorList>
            <consortium name="WormBaseParasite"/>
        </authorList>
    </citation>
    <scope>IDENTIFICATION</scope>
</reference>
<keyword evidence="3" id="KW-1185">Reference proteome</keyword>
<reference evidence="2 3" key="1">
    <citation type="submission" date="2018-11" db="EMBL/GenBank/DDBJ databases">
        <authorList>
            <consortium name="Pathogen Informatics"/>
        </authorList>
    </citation>
    <scope>NUCLEOTIDE SEQUENCE [LARGE SCALE GENOMIC DNA]</scope>
</reference>
<dbReference type="GO" id="GO:0009062">
    <property type="term" value="P:fatty acid catabolic process"/>
    <property type="evidence" value="ECO:0007669"/>
    <property type="project" value="TreeGrafter"/>
</dbReference>
<dbReference type="WBParaSite" id="HPBE_0000054301-mRNA-1">
    <property type="protein sequence ID" value="HPBE_0000054301-mRNA-1"/>
    <property type="gene ID" value="HPBE_0000054301"/>
</dbReference>